<reference evidence="6" key="1">
    <citation type="journal article" date="2019" name="Int. J. Syst. Evol. Microbiol.">
        <title>The Global Catalogue of Microorganisms (GCM) 10K type strain sequencing project: providing services to taxonomists for standard genome sequencing and annotation.</title>
        <authorList>
            <consortium name="The Broad Institute Genomics Platform"/>
            <consortium name="The Broad Institute Genome Sequencing Center for Infectious Disease"/>
            <person name="Wu L."/>
            <person name="Ma J."/>
        </authorList>
    </citation>
    <scope>NUCLEOTIDE SEQUENCE [LARGE SCALE GENOMIC DNA]</scope>
    <source>
        <strain evidence="6">CCUG 58938</strain>
    </source>
</reference>
<dbReference type="EMBL" id="JBHTKA010000001">
    <property type="protein sequence ID" value="MFD0998633.1"/>
    <property type="molecule type" value="Genomic_DNA"/>
</dbReference>
<feature type="domain" description="HTH araC/xylS-type" evidence="4">
    <location>
        <begin position="232"/>
        <end position="329"/>
    </location>
</feature>
<dbReference type="SMART" id="SM00342">
    <property type="entry name" value="HTH_ARAC"/>
    <property type="match status" value="1"/>
</dbReference>
<dbReference type="PROSITE" id="PS00041">
    <property type="entry name" value="HTH_ARAC_FAMILY_1"/>
    <property type="match status" value="1"/>
</dbReference>
<dbReference type="InterPro" id="IPR053142">
    <property type="entry name" value="PchR_regulatory_protein"/>
</dbReference>
<evidence type="ECO:0000313" key="5">
    <source>
        <dbReference type="EMBL" id="MFD0998633.1"/>
    </source>
</evidence>
<dbReference type="PANTHER" id="PTHR47893:SF1">
    <property type="entry name" value="REGULATORY PROTEIN PCHR"/>
    <property type="match status" value="1"/>
</dbReference>
<dbReference type="PROSITE" id="PS01124">
    <property type="entry name" value="HTH_ARAC_FAMILY_2"/>
    <property type="match status" value="1"/>
</dbReference>
<keyword evidence="6" id="KW-1185">Reference proteome</keyword>
<accession>A0ABW3JYG9</accession>
<proteinExistence type="predicted"/>
<dbReference type="SUPFAM" id="SSF46689">
    <property type="entry name" value="Homeodomain-like"/>
    <property type="match status" value="2"/>
</dbReference>
<keyword evidence="1" id="KW-0805">Transcription regulation</keyword>
<evidence type="ECO:0000256" key="3">
    <source>
        <dbReference type="ARBA" id="ARBA00023163"/>
    </source>
</evidence>
<keyword evidence="2" id="KW-0238">DNA-binding</keyword>
<dbReference type="Proteomes" id="UP001597112">
    <property type="component" value="Unassembled WGS sequence"/>
</dbReference>
<dbReference type="Pfam" id="PF12833">
    <property type="entry name" value="HTH_18"/>
    <property type="match status" value="1"/>
</dbReference>
<name>A0ABW3JYG9_9BACT</name>
<organism evidence="5 6">
    <name type="scientific">Ohtaekwangia kribbensis</name>
    <dbReference type="NCBI Taxonomy" id="688913"/>
    <lineage>
        <taxon>Bacteria</taxon>
        <taxon>Pseudomonadati</taxon>
        <taxon>Bacteroidota</taxon>
        <taxon>Cytophagia</taxon>
        <taxon>Cytophagales</taxon>
        <taxon>Fulvivirgaceae</taxon>
        <taxon>Ohtaekwangia</taxon>
    </lineage>
</organism>
<dbReference type="InterPro" id="IPR020449">
    <property type="entry name" value="Tscrpt_reg_AraC-type_HTH"/>
</dbReference>
<dbReference type="RefSeq" id="WP_377575651.1">
    <property type="nucleotide sequence ID" value="NZ_JBHTKA010000001.1"/>
</dbReference>
<evidence type="ECO:0000256" key="1">
    <source>
        <dbReference type="ARBA" id="ARBA00023015"/>
    </source>
</evidence>
<dbReference type="PRINTS" id="PR00032">
    <property type="entry name" value="HTHARAC"/>
</dbReference>
<evidence type="ECO:0000259" key="4">
    <source>
        <dbReference type="PROSITE" id="PS01124"/>
    </source>
</evidence>
<evidence type="ECO:0000313" key="6">
    <source>
        <dbReference type="Proteomes" id="UP001597112"/>
    </source>
</evidence>
<dbReference type="Gene3D" id="1.10.10.60">
    <property type="entry name" value="Homeodomain-like"/>
    <property type="match status" value="2"/>
</dbReference>
<dbReference type="InterPro" id="IPR009057">
    <property type="entry name" value="Homeodomain-like_sf"/>
</dbReference>
<dbReference type="InterPro" id="IPR018060">
    <property type="entry name" value="HTH_AraC"/>
</dbReference>
<evidence type="ECO:0000256" key="2">
    <source>
        <dbReference type="ARBA" id="ARBA00023125"/>
    </source>
</evidence>
<comment type="caution">
    <text evidence="5">The sequence shown here is derived from an EMBL/GenBank/DDBJ whole genome shotgun (WGS) entry which is preliminary data.</text>
</comment>
<gene>
    <name evidence="5" type="ORF">ACFQ21_04915</name>
</gene>
<dbReference type="InterPro" id="IPR018062">
    <property type="entry name" value="HTH_AraC-typ_CS"/>
</dbReference>
<sequence length="329" mass="38377">MVVRLTDADLEEIIYERNLPSDLKCQDGIAENISLIDCRFGKATMRETWFEGVHISHGSISLQNDISLKLESDTPIIEMHFNLAGTQYAQVYGNGQKFVVRERQHNMFYMPEFEGYIESARQKETSQMLEIHLTEAYFQRFVSTDSTLLNRFTEKIDKKELSMLHHLHMTITPYMETLVQQILQCSKQGIMKRLFLESKVMELLMLQIEQFETSVEKKQSTVIKANDAEKIHHARHLLEQNISKPYSLLELSRMVGLNDFKLKKGFKEVFGNTVFGYLHEIRMQEAKKLLLDQQKSIHEVAEYCGYQYVQHFSTAFKKRFGITPGGMRV</sequence>
<dbReference type="PANTHER" id="PTHR47893">
    <property type="entry name" value="REGULATORY PROTEIN PCHR"/>
    <property type="match status" value="1"/>
</dbReference>
<keyword evidence="3" id="KW-0804">Transcription</keyword>
<protein>
    <submittedName>
        <fullName evidence="5">Helix-turn-helix transcriptional regulator</fullName>
    </submittedName>
</protein>